<dbReference type="PANTHER" id="PTHR22930:SF269">
    <property type="entry name" value="NUCLEASE HARBI1-LIKE PROTEIN"/>
    <property type="match status" value="1"/>
</dbReference>
<keyword evidence="5" id="KW-0479">Metal-binding</keyword>
<dbReference type="GO" id="GO:0004518">
    <property type="term" value="F:nuclease activity"/>
    <property type="evidence" value="ECO:0007669"/>
    <property type="project" value="UniProtKB-KW"/>
</dbReference>
<comment type="subcellular location">
    <subcellularLocation>
        <location evidence="2">Nucleus</location>
    </subcellularLocation>
</comment>
<reference evidence="9 10" key="1">
    <citation type="submission" date="2020-04" db="EMBL/GenBank/DDBJ databases">
        <authorList>
            <person name="Wallbank WR R."/>
            <person name="Pardo Diaz C."/>
            <person name="Kozak K."/>
            <person name="Martin S."/>
            <person name="Jiggins C."/>
            <person name="Moest M."/>
            <person name="Warren A I."/>
            <person name="Byers J.R.P. K."/>
            <person name="Montejo-Kovacevich G."/>
            <person name="Yen C E."/>
        </authorList>
    </citation>
    <scope>NUCLEOTIDE SEQUENCE [LARGE SCALE GENOMIC DNA]</scope>
</reference>
<keyword evidence="7" id="KW-0539">Nucleus</keyword>
<gene>
    <name evidence="9" type="ORF">APLA_LOCUS13653</name>
</gene>
<evidence type="ECO:0000256" key="5">
    <source>
        <dbReference type="ARBA" id="ARBA00022723"/>
    </source>
</evidence>
<dbReference type="GO" id="GO:0046872">
    <property type="term" value="F:metal ion binding"/>
    <property type="evidence" value="ECO:0007669"/>
    <property type="project" value="UniProtKB-KW"/>
</dbReference>
<sequence length="397" mass="46333">MVPPNQKRKRRTWVKNWLMKRHELSHMNVMRHLEADEFRNFLRMDSECFEELLNMVTPLIQKQDTVMRESISPRERLTVTLRFLATGQSYEDLKFSAVISPQLMSTMIPETCSAIYKCLKHFIKMPRTQSEWKDNAKMFEDKWNFDHCVGAIDGKHISIEKPPESGSSFYNYKGFFSIVLFGVVNANYEFMYVHTGINGSVSDGGVIQHTSLYNKLMTNELNLPPPCTLQGTYISVPYTFLGHSAFSINRHIMKPYPFKNITHEKRIFNYRLSRARRVVENAFGILAARFRIFRQRISVKIDNVDKIVLACCASHNYLRTKSKSYMIKKRVDAENIHNSTFRLGDWREETTGLVSLSQISEKERNNEGNIVRNKFTTYFNGQGRVSFQEDMLRVVPT</sequence>
<evidence type="ECO:0000313" key="10">
    <source>
        <dbReference type="Proteomes" id="UP000494106"/>
    </source>
</evidence>
<protein>
    <recommendedName>
        <fullName evidence="8">DDE Tnp4 domain-containing protein</fullName>
    </recommendedName>
</protein>
<evidence type="ECO:0000256" key="3">
    <source>
        <dbReference type="ARBA" id="ARBA00006958"/>
    </source>
</evidence>
<comment type="caution">
    <text evidence="9">The sequence shown here is derived from an EMBL/GenBank/DDBJ whole genome shotgun (WGS) entry which is preliminary data.</text>
</comment>
<evidence type="ECO:0000256" key="7">
    <source>
        <dbReference type="ARBA" id="ARBA00023242"/>
    </source>
</evidence>
<accession>A0A8S1B495</accession>
<dbReference type="Pfam" id="PF13359">
    <property type="entry name" value="DDE_Tnp_4"/>
    <property type="match status" value="1"/>
</dbReference>
<proteinExistence type="inferred from homology"/>
<feature type="domain" description="DDE Tnp4" evidence="8">
    <location>
        <begin position="152"/>
        <end position="316"/>
    </location>
</feature>
<dbReference type="InterPro" id="IPR045249">
    <property type="entry name" value="HARBI1-like"/>
</dbReference>
<dbReference type="PANTHER" id="PTHR22930">
    <property type="match status" value="1"/>
</dbReference>
<dbReference type="InterPro" id="IPR027806">
    <property type="entry name" value="HARBI1_dom"/>
</dbReference>
<keyword evidence="4" id="KW-0540">Nuclease</keyword>
<keyword evidence="10" id="KW-1185">Reference proteome</keyword>
<dbReference type="GO" id="GO:0005634">
    <property type="term" value="C:nucleus"/>
    <property type="evidence" value="ECO:0007669"/>
    <property type="project" value="UniProtKB-SubCell"/>
</dbReference>
<dbReference type="OrthoDB" id="2668416at2759"/>
<organism evidence="9 10">
    <name type="scientific">Arctia plantaginis</name>
    <name type="common">Wood tiger moth</name>
    <name type="synonym">Phalaena plantaginis</name>
    <dbReference type="NCBI Taxonomy" id="874455"/>
    <lineage>
        <taxon>Eukaryota</taxon>
        <taxon>Metazoa</taxon>
        <taxon>Ecdysozoa</taxon>
        <taxon>Arthropoda</taxon>
        <taxon>Hexapoda</taxon>
        <taxon>Insecta</taxon>
        <taxon>Pterygota</taxon>
        <taxon>Neoptera</taxon>
        <taxon>Endopterygota</taxon>
        <taxon>Lepidoptera</taxon>
        <taxon>Glossata</taxon>
        <taxon>Ditrysia</taxon>
        <taxon>Noctuoidea</taxon>
        <taxon>Erebidae</taxon>
        <taxon>Arctiinae</taxon>
        <taxon>Arctia</taxon>
    </lineage>
</organism>
<dbReference type="GO" id="GO:0016787">
    <property type="term" value="F:hydrolase activity"/>
    <property type="evidence" value="ECO:0007669"/>
    <property type="project" value="UniProtKB-KW"/>
</dbReference>
<evidence type="ECO:0000256" key="4">
    <source>
        <dbReference type="ARBA" id="ARBA00022722"/>
    </source>
</evidence>
<name>A0A8S1B495_ARCPL</name>
<comment type="similarity">
    <text evidence="3">Belongs to the HARBI1 family.</text>
</comment>
<evidence type="ECO:0000256" key="6">
    <source>
        <dbReference type="ARBA" id="ARBA00022801"/>
    </source>
</evidence>
<dbReference type="EMBL" id="CADEBC010000558">
    <property type="protein sequence ID" value="CAB3252723.1"/>
    <property type="molecule type" value="Genomic_DNA"/>
</dbReference>
<evidence type="ECO:0000259" key="8">
    <source>
        <dbReference type="Pfam" id="PF13359"/>
    </source>
</evidence>
<comment type="cofactor">
    <cofactor evidence="1">
        <name>a divalent metal cation</name>
        <dbReference type="ChEBI" id="CHEBI:60240"/>
    </cofactor>
</comment>
<dbReference type="AlphaFoldDB" id="A0A8S1B495"/>
<keyword evidence="6" id="KW-0378">Hydrolase</keyword>
<evidence type="ECO:0000256" key="2">
    <source>
        <dbReference type="ARBA" id="ARBA00004123"/>
    </source>
</evidence>
<evidence type="ECO:0000313" key="9">
    <source>
        <dbReference type="EMBL" id="CAB3252723.1"/>
    </source>
</evidence>
<evidence type="ECO:0000256" key="1">
    <source>
        <dbReference type="ARBA" id="ARBA00001968"/>
    </source>
</evidence>
<dbReference type="Proteomes" id="UP000494106">
    <property type="component" value="Unassembled WGS sequence"/>
</dbReference>